<dbReference type="EMBL" id="JAGKHQ010000012">
    <property type="protein sequence ID" value="KAG7502753.1"/>
    <property type="molecule type" value="Genomic_DNA"/>
</dbReference>
<dbReference type="PROSITE" id="PS50835">
    <property type="entry name" value="IG_LIKE"/>
    <property type="match status" value="1"/>
</dbReference>
<organism evidence="2 3">
    <name type="scientific">Solea senegalensis</name>
    <name type="common">Senegalese sole</name>
    <dbReference type="NCBI Taxonomy" id="28829"/>
    <lineage>
        <taxon>Eukaryota</taxon>
        <taxon>Metazoa</taxon>
        <taxon>Chordata</taxon>
        <taxon>Craniata</taxon>
        <taxon>Vertebrata</taxon>
        <taxon>Euteleostomi</taxon>
        <taxon>Actinopterygii</taxon>
        <taxon>Neopterygii</taxon>
        <taxon>Teleostei</taxon>
        <taxon>Neoteleostei</taxon>
        <taxon>Acanthomorphata</taxon>
        <taxon>Carangaria</taxon>
        <taxon>Pleuronectiformes</taxon>
        <taxon>Pleuronectoidei</taxon>
        <taxon>Soleidae</taxon>
        <taxon>Solea</taxon>
    </lineage>
</organism>
<evidence type="ECO:0000313" key="3">
    <source>
        <dbReference type="Proteomes" id="UP000693946"/>
    </source>
</evidence>
<dbReference type="GO" id="GO:0038023">
    <property type="term" value="F:signaling receptor activity"/>
    <property type="evidence" value="ECO:0007669"/>
    <property type="project" value="InterPro"/>
</dbReference>
<dbReference type="PANTHER" id="PTHR37996:SF1">
    <property type="entry name" value="B- AND T-LYMPHOCYTE ATTENUATOR"/>
    <property type="match status" value="1"/>
</dbReference>
<feature type="domain" description="Ig-like" evidence="1">
    <location>
        <begin position="33"/>
        <end position="138"/>
    </location>
</feature>
<dbReference type="InterPro" id="IPR007110">
    <property type="entry name" value="Ig-like_dom"/>
</dbReference>
<name>A0AAV6RDG1_SOLSE</name>
<dbReference type="PANTHER" id="PTHR37996">
    <property type="entry name" value="B- AND T-LYMPHOCYTE ATTENUATOR"/>
    <property type="match status" value="1"/>
</dbReference>
<dbReference type="GO" id="GO:0002768">
    <property type="term" value="P:immune response-regulating cell surface receptor signaling pathway"/>
    <property type="evidence" value="ECO:0007669"/>
    <property type="project" value="InterPro"/>
</dbReference>
<sequence length="277" mass="30768">MNMLGLMDRLTYINLLMLYFFVSIYGRREGLFPRCEVMAKVHRGTTVIKIPQQSVTVSCPVVHCGKSLNVTWCKLSNTGRCQQIGNTENVEIRQDSHLMDKLISYLTFKQISVYDDGLYRCELRGHGQSHISHLINISVSDMHQGVESDGSIAATSLSQAVDESASWHPYFYICGGIALLVFTLTASTLLQFYGCQQVPNNKPTQNQAQYILNDIYSTSALTPPPLITDGKQPLESTANKHPESAVINHAQSEISASKQHVATKQDKDPQYAAIIVS</sequence>
<dbReference type="AlphaFoldDB" id="A0AAV6RDG1"/>
<protein>
    <submittedName>
        <fullName evidence="2">B-and T-lymphocyte attenuator-like</fullName>
    </submittedName>
</protein>
<evidence type="ECO:0000313" key="2">
    <source>
        <dbReference type="EMBL" id="KAG7502753.1"/>
    </source>
</evidence>
<keyword evidence="3" id="KW-1185">Reference proteome</keyword>
<dbReference type="GO" id="GO:0005886">
    <property type="term" value="C:plasma membrane"/>
    <property type="evidence" value="ECO:0007669"/>
    <property type="project" value="InterPro"/>
</dbReference>
<accession>A0AAV6RDG1</accession>
<dbReference type="SMART" id="SM00409">
    <property type="entry name" value="IG"/>
    <property type="match status" value="1"/>
</dbReference>
<dbReference type="Proteomes" id="UP000693946">
    <property type="component" value="Linkage Group LG2"/>
</dbReference>
<gene>
    <name evidence="2" type="ORF">JOB18_026025</name>
</gene>
<proteinExistence type="predicted"/>
<dbReference type="InterPro" id="IPR003599">
    <property type="entry name" value="Ig_sub"/>
</dbReference>
<comment type="caution">
    <text evidence="2">The sequence shown here is derived from an EMBL/GenBank/DDBJ whole genome shotgun (WGS) entry which is preliminary data.</text>
</comment>
<reference evidence="2 3" key="1">
    <citation type="journal article" date="2021" name="Sci. Rep.">
        <title>Chromosome anchoring in Senegalese sole (Solea senegalensis) reveals sex-associated markers and genome rearrangements in flatfish.</title>
        <authorList>
            <person name="Guerrero-Cozar I."/>
            <person name="Gomez-Garrido J."/>
            <person name="Berbel C."/>
            <person name="Martinez-Blanch J.F."/>
            <person name="Alioto T."/>
            <person name="Claros M.G."/>
            <person name="Gagnaire P.A."/>
            <person name="Manchado M."/>
        </authorList>
    </citation>
    <scope>NUCLEOTIDE SEQUENCE [LARGE SCALE GENOMIC DNA]</scope>
    <source>
        <strain evidence="2">Sse05_10M</strain>
    </source>
</reference>
<evidence type="ECO:0000259" key="1">
    <source>
        <dbReference type="PROSITE" id="PS50835"/>
    </source>
</evidence>
<dbReference type="InterPro" id="IPR039257">
    <property type="entry name" value="BTLA"/>
</dbReference>